<evidence type="ECO:0000313" key="3">
    <source>
        <dbReference type="Proteomes" id="UP000593910"/>
    </source>
</evidence>
<keyword evidence="3" id="KW-1185">Reference proteome</keyword>
<proteinExistence type="predicted"/>
<dbReference type="KEGG" id="smax:FJR03_05845"/>
<feature type="domain" description="DUF4365" evidence="1">
    <location>
        <begin position="17"/>
        <end position="147"/>
    </location>
</feature>
<dbReference type="InterPro" id="IPR014946">
    <property type="entry name" value="CRR6"/>
</dbReference>
<dbReference type="RefSeq" id="WP_193112604.1">
    <property type="nucleotide sequence ID" value="NZ_CP041165.1"/>
</dbReference>
<evidence type="ECO:0000313" key="2">
    <source>
        <dbReference type="EMBL" id="QOP41289.1"/>
    </source>
</evidence>
<dbReference type="Pfam" id="PF08847">
    <property type="entry name" value="Crr6"/>
    <property type="match status" value="1"/>
</dbReference>
<dbReference type="AlphaFoldDB" id="A0A7M1AV33"/>
<name>A0A7M1AV33_9BACT</name>
<dbReference type="EMBL" id="CP041165">
    <property type="protein sequence ID" value="QOP41289.1"/>
    <property type="molecule type" value="Genomic_DNA"/>
</dbReference>
<accession>A0A7M1AV33</accession>
<dbReference type="Proteomes" id="UP000593910">
    <property type="component" value="Chromosome"/>
</dbReference>
<reference evidence="2 3" key="1">
    <citation type="submission" date="2019-06" db="EMBL/GenBank/DDBJ databases">
        <title>Sulfurimonas gotlandica sp. nov., a chemoautotrophic and psychrotolerant epsilonproteobacterium isolated from a pelagic redoxcline, and an emended description of the genus Sulfurimonas.</title>
        <authorList>
            <person name="Wang S."/>
            <person name="Jiang L."/>
            <person name="Shao Z."/>
        </authorList>
    </citation>
    <scope>NUCLEOTIDE SEQUENCE [LARGE SCALE GENOMIC DNA]</scope>
    <source>
        <strain evidence="2 3">B2</strain>
    </source>
</reference>
<protein>
    <submittedName>
        <fullName evidence="2">DUF4365 and DUF1817 domain-containing protein</fullName>
    </submittedName>
</protein>
<organism evidence="2 3">
    <name type="scientific">Sulfurimonas marina</name>
    <dbReference type="NCBI Taxonomy" id="2590551"/>
    <lineage>
        <taxon>Bacteria</taxon>
        <taxon>Pseudomonadati</taxon>
        <taxon>Campylobacterota</taxon>
        <taxon>Epsilonproteobacteria</taxon>
        <taxon>Campylobacterales</taxon>
        <taxon>Sulfurimonadaceae</taxon>
        <taxon>Sulfurimonas</taxon>
    </lineage>
</organism>
<sequence>MNDLGYPERTSRQSMGQKGEAYIDFLISNVFDWIYRPVHQEMDFGIDGYIDIVNDTQVTGLSIGVQIKSGSSYVSKRTSGGIKYEGNNKHLNFYLNHKIPVILIVVDNDCNNAFWVEFDIEKTTPTTSGWWIEIPEKNIINIDTKPLWENIAGVPEDFSDKVQKTWMESELIQNSDLLIFSIPKEDVDTGSMDTVSEIIKKLSKNKKMLLDKRSSVEIFFPDYDNDERELYDIPEIRHWFQNSMAQKIPWFYFLNGKNLTIGLSLLFTCCVNVKRVKVVNNIHKLEPNREEIEEWMNENFINLNIFTEKNDIDLEINKEVSNTMGGAFMKMFSNI</sequence>
<evidence type="ECO:0000259" key="1">
    <source>
        <dbReference type="Pfam" id="PF14280"/>
    </source>
</evidence>
<dbReference type="InterPro" id="IPR025375">
    <property type="entry name" value="DUF4365"/>
</dbReference>
<dbReference type="Pfam" id="PF14280">
    <property type="entry name" value="DUF4365"/>
    <property type="match status" value="1"/>
</dbReference>
<gene>
    <name evidence="2" type="ORF">FJR03_05845</name>
</gene>